<evidence type="ECO:0000256" key="4">
    <source>
        <dbReference type="ARBA" id="ARBA00022801"/>
    </source>
</evidence>
<accession>A0A9P0E397</accession>
<feature type="region of interest" description="Disordered" evidence="13">
    <location>
        <begin position="1"/>
        <end position="24"/>
    </location>
</feature>
<keyword evidence="5 12" id="KW-0256">Endoplasmic reticulum</keyword>
<dbReference type="Gene3D" id="1.50.10.10">
    <property type="match status" value="1"/>
</dbReference>
<evidence type="ECO:0000256" key="3">
    <source>
        <dbReference type="ARBA" id="ARBA00022692"/>
    </source>
</evidence>
<evidence type="ECO:0000313" key="16">
    <source>
        <dbReference type="EMBL" id="CAH1390080.1"/>
    </source>
</evidence>
<dbReference type="PANTHER" id="PTHR10412">
    <property type="entry name" value="MANNOSYL-OLIGOSACCHARIDE GLUCOSIDASE"/>
    <property type="match status" value="1"/>
</dbReference>
<dbReference type="OrthoDB" id="410058at2759"/>
<dbReference type="GO" id="GO:0004573">
    <property type="term" value="F:Glc3Man9GlcNAc2 oligosaccharide glucosidase activity"/>
    <property type="evidence" value="ECO:0007669"/>
    <property type="project" value="UniProtKB-UniRule"/>
</dbReference>
<reference evidence="16" key="1">
    <citation type="submission" date="2022-01" db="EMBL/GenBank/DDBJ databases">
        <authorList>
            <person name="King R."/>
        </authorList>
    </citation>
    <scope>NUCLEOTIDE SEQUENCE</scope>
</reference>
<dbReference type="GO" id="GO:0009311">
    <property type="term" value="P:oligosaccharide metabolic process"/>
    <property type="evidence" value="ECO:0007669"/>
    <property type="project" value="UniProtKB-UniRule"/>
</dbReference>
<evidence type="ECO:0000256" key="13">
    <source>
        <dbReference type="SAM" id="MobiDB-lite"/>
    </source>
</evidence>
<keyword evidence="4 12" id="KW-0378">Hydrolase</keyword>
<dbReference type="Pfam" id="PF03200">
    <property type="entry name" value="Glyco_hydro_63"/>
    <property type="match status" value="1"/>
</dbReference>
<dbReference type="InterPro" id="IPR038518">
    <property type="entry name" value="Glyco_hydro_63N_sf"/>
</dbReference>
<dbReference type="InterPro" id="IPR008928">
    <property type="entry name" value="6-hairpin_glycosidase_sf"/>
</dbReference>
<dbReference type="EMBL" id="OV725077">
    <property type="protein sequence ID" value="CAH1390080.1"/>
    <property type="molecule type" value="Genomic_DNA"/>
</dbReference>
<keyword evidence="3" id="KW-0812">Transmembrane</keyword>
<evidence type="ECO:0000256" key="8">
    <source>
        <dbReference type="ARBA" id="ARBA00023136"/>
    </source>
</evidence>
<dbReference type="EC" id="3.2.1.106" evidence="11 12"/>
<dbReference type="SUPFAM" id="SSF48208">
    <property type="entry name" value="Six-hairpin glycosidases"/>
    <property type="match status" value="1"/>
</dbReference>
<keyword evidence="8" id="KW-0472">Membrane</keyword>
<feature type="domain" description="Glycosyl hydrolase family 63 C-terminal" evidence="14">
    <location>
        <begin position="313"/>
        <end position="786"/>
    </location>
</feature>
<comment type="function">
    <text evidence="12">Cleaves the distal alpha 1,2-linked glucose residue from the Glc(3)Man(9)GlcNAc(2) oligosaccharide precursor.</text>
</comment>
<dbReference type="Gene3D" id="2.70.98.110">
    <property type="entry name" value="Glycosyl hydrolase family 63, N-terminal domain"/>
    <property type="match status" value="1"/>
</dbReference>
<evidence type="ECO:0000256" key="11">
    <source>
        <dbReference type="ARBA" id="ARBA00038888"/>
    </source>
</evidence>
<dbReference type="PANTHER" id="PTHR10412:SF11">
    <property type="entry name" value="MANNOSYL-OLIGOSACCHARIDE GLUCOSIDASE"/>
    <property type="match status" value="1"/>
</dbReference>
<evidence type="ECO:0000256" key="1">
    <source>
        <dbReference type="ARBA" id="ARBA00004648"/>
    </source>
</evidence>
<organism evidence="16 17">
    <name type="scientific">Nezara viridula</name>
    <name type="common">Southern green stink bug</name>
    <name type="synonym">Cimex viridulus</name>
    <dbReference type="NCBI Taxonomy" id="85310"/>
    <lineage>
        <taxon>Eukaryota</taxon>
        <taxon>Metazoa</taxon>
        <taxon>Ecdysozoa</taxon>
        <taxon>Arthropoda</taxon>
        <taxon>Hexapoda</taxon>
        <taxon>Insecta</taxon>
        <taxon>Pterygota</taxon>
        <taxon>Neoptera</taxon>
        <taxon>Paraneoptera</taxon>
        <taxon>Hemiptera</taxon>
        <taxon>Heteroptera</taxon>
        <taxon>Panheteroptera</taxon>
        <taxon>Pentatomomorpha</taxon>
        <taxon>Pentatomoidea</taxon>
        <taxon>Pentatomidae</taxon>
        <taxon>Pentatominae</taxon>
        <taxon>Nezara</taxon>
    </lineage>
</organism>
<evidence type="ECO:0000256" key="10">
    <source>
        <dbReference type="ARBA" id="ARBA00023295"/>
    </source>
</evidence>
<keyword evidence="6" id="KW-0735">Signal-anchor</keyword>
<evidence type="ECO:0000256" key="7">
    <source>
        <dbReference type="ARBA" id="ARBA00022989"/>
    </source>
</evidence>
<dbReference type="InterPro" id="IPR012341">
    <property type="entry name" value="6hp_glycosidase-like_sf"/>
</dbReference>
<dbReference type="GO" id="GO:0005789">
    <property type="term" value="C:endoplasmic reticulum membrane"/>
    <property type="evidence" value="ECO:0007669"/>
    <property type="project" value="UniProtKB-SubCell"/>
</dbReference>
<proteinExistence type="inferred from homology"/>
<keyword evidence="17" id="KW-1185">Reference proteome</keyword>
<feature type="compositionally biased region" description="Basic residues" evidence="13">
    <location>
        <begin position="1"/>
        <end position="16"/>
    </location>
</feature>
<dbReference type="Proteomes" id="UP001152798">
    <property type="component" value="Chromosome 1"/>
</dbReference>
<comment type="subcellular location">
    <subcellularLocation>
        <location evidence="1 12">Endoplasmic reticulum membrane</location>
        <topology evidence="1 12">Single-pass type II membrane protein</topology>
    </subcellularLocation>
</comment>
<evidence type="ECO:0000259" key="15">
    <source>
        <dbReference type="Pfam" id="PF16923"/>
    </source>
</evidence>
<dbReference type="InterPro" id="IPR031631">
    <property type="entry name" value="Glyco_hydro_63N"/>
</dbReference>
<evidence type="ECO:0000256" key="5">
    <source>
        <dbReference type="ARBA" id="ARBA00022824"/>
    </source>
</evidence>
<gene>
    <name evidence="16" type="ORF">NEZAVI_LOCUS1339</name>
</gene>
<evidence type="ECO:0000313" key="17">
    <source>
        <dbReference type="Proteomes" id="UP001152798"/>
    </source>
</evidence>
<evidence type="ECO:0000256" key="9">
    <source>
        <dbReference type="ARBA" id="ARBA00023180"/>
    </source>
</evidence>
<keyword evidence="7" id="KW-1133">Transmembrane helix</keyword>
<name>A0A9P0E397_NEZVI</name>
<dbReference type="GO" id="GO:0006487">
    <property type="term" value="P:protein N-linked glycosylation"/>
    <property type="evidence" value="ECO:0007669"/>
    <property type="project" value="UniProtKB-UniRule"/>
</dbReference>
<feature type="domain" description="Glycosyl hydrolase family 63 N-terminal" evidence="15">
    <location>
        <begin position="79"/>
        <end position="264"/>
    </location>
</feature>
<evidence type="ECO:0000256" key="2">
    <source>
        <dbReference type="ARBA" id="ARBA00010833"/>
    </source>
</evidence>
<comment type="similarity">
    <text evidence="2 12">Belongs to the glycosyl hydrolase 63 family.</text>
</comment>
<keyword evidence="10 12" id="KW-0326">Glycosidase</keyword>
<sequence>MSKPRKPLHSERSKKHAQNDAKKPPEEGFKFSLKTIVTLICLGVACCIGYKGYLETRVNTPFDSNKVVVKSGLAVPERYWGSYRPGNYFGFKTREPYSPVMGLMWYFPRRLGAGGEGFRHWCEQGDGLSKYGWQLHDGKNFGVQELNDDPFILTTEFVKRQGGNHGGDWSARITVKPKEGFGRGELVNLVFYTGIESGTRGRISPTRNTEIPGVVGETQELGQFVVRYANTSGQLKGISYLSVEGKGLHLLKETIMSTLRVQKNRLVLPGDLTRLKEGTVPNLVATQFEATVPFQFEVSFESGSFVDRPNSLTEDVFTRELNERIQAFHEKFENTFNLTEYSLEEINFAKAVFSNLIGGIGYFYGASRVRSDHTKTPVPYWKAPLFTAVPSRSFFPRGFLWDEGFHGLLLAAWDLDLELDIMSHWFDLMNIEGWIPREQILGQEALAKVPEEFVTQTNTNANPPTFFLTLRFIMENYADRLTEEDRLGALERLYPRLVAWFDWFNNSQTGNIGGSYRWKGRDPAAPELNPKTMASGFDDYPRASHPTSEERHLDLRCWILLGAATLADITKILSRSGGKYWDTYHYLSDTSLLDRLHWSEAGGRYADYGLHTDDVAFKTRPQPHRVVLTDPTPRLVDSVFGYVSLFPFFVHILPSNSIKLQKILTDLRNPQLLWTPYGLRSLAKNSPLYNKWNTEHDPPYWRSPIWINMNYLTLGALHYYSKLDGPYQSQARIVYKQLRSNLINNIFKEYKKTGYVWEHYNDKTGAGGGSHPFTGWTSLVVLIMAEMY</sequence>
<dbReference type="InterPro" id="IPR031335">
    <property type="entry name" value="Glyco_hydro_63_C"/>
</dbReference>
<dbReference type="InterPro" id="IPR004888">
    <property type="entry name" value="Glycoside_hydrolase_63"/>
</dbReference>
<evidence type="ECO:0000256" key="6">
    <source>
        <dbReference type="ARBA" id="ARBA00022968"/>
    </source>
</evidence>
<dbReference type="Pfam" id="PF16923">
    <property type="entry name" value="Glyco_hydro_63N"/>
    <property type="match status" value="1"/>
</dbReference>
<dbReference type="AlphaFoldDB" id="A0A9P0E397"/>
<protein>
    <recommendedName>
        <fullName evidence="11 12">Mannosyl-oligosaccharide glucosidase</fullName>
        <ecNumber evidence="11 12">3.2.1.106</ecNumber>
    </recommendedName>
</protein>
<keyword evidence="9" id="KW-0325">Glycoprotein</keyword>
<evidence type="ECO:0000259" key="14">
    <source>
        <dbReference type="Pfam" id="PF03200"/>
    </source>
</evidence>
<comment type="catalytic activity">
    <reaction evidence="12">
        <text>N(4)-(alpha-D-Glc-(1-&gt;2)-alpha-D-Glc-(1-&gt;3)-alpha-D-Glc-(1-&gt;3)-alpha-D-Man-(1-&gt;2)-alpha-D-Man-(1-&gt;2)-alpha-D-Man-(1-&gt;3)-[alpha-D-Man-(1-&gt;2)-alpha-D-Man-(1-&gt;3)-[alpha-D-Man-(1-&gt;2)-alpha-D-Man-(1-&gt;6)]-alpha-D-Man-(1-&gt;6)]-beta-D-Man-(1-&gt;4)-beta-D-GlcNAc-(1-&gt;4)-beta-D-GlcNAc)-L-asparaginyl-[protein] + H2O = N(4)-(alpha-D-Glc-(1-&gt;3)-alpha-D-Glc-(1-&gt;3)-alpha-D-Man-(1-&gt;2)-alpha-D-Man-(1-&gt;2)-alpha-D-Man-(1-&gt;3)-[alpha-D-Man-(1-&gt;2)-alpha-D-Man-(1-&gt;3)-[alpha-D-Man-(1-&gt;2)-alpha-D-Man-(1-&gt;6)]-alpha-D-Man-(1-&gt;6)]-beta-D-Man-(1-&gt;4)-beta-D-GlcNAc-(1-&gt;4)-beta-D-GlcNAc)-L-asparaginyl-[protein] + beta-D-glucose</text>
        <dbReference type="Rhea" id="RHEA:55988"/>
        <dbReference type="Rhea" id="RHEA-COMP:12806"/>
        <dbReference type="Rhea" id="RHEA-COMP:14355"/>
        <dbReference type="ChEBI" id="CHEBI:15377"/>
        <dbReference type="ChEBI" id="CHEBI:15903"/>
        <dbReference type="ChEBI" id="CHEBI:59082"/>
        <dbReference type="ChEBI" id="CHEBI:132537"/>
        <dbReference type="EC" id="3.2.1.106"/>
    </reaction>
</comment>
<evidence type="ECO:0000256" key="12">
    <source>
        <dbReference type="RuleBase" id="RU368089"/>
    </source>
</evidence>